<sequence length="72" mass="8610">MVPMKKYHNRYKGVNSRLDEIQAAMLRVKLNYLERDTSRRREIANQYRNGIVNEKVVLPSWGDDDTHVFIFL</sequence>
<organism evidence="2 3">
    <name type="scientific">Shewanella algae</name>
    <dbReference type="NCBI Taxonomy" id="38313"/>
    <lineage>
        <taxon>Bacteria</taxon>
        <taxon>Pseudomonadati</taxon>
        <taxon>Pseudomonadota</taxon>
        <taxon>Gammaproteobacteria</taxon>
        <taxon>Alteromonadales</taxon>
        <taxon>Shewanellaceae</taxon>
        <taxon>Shewanella</taxon>
    </lineage>
</organism>
<evidence type="ECO:0000313" key="2">
    <source>
        <dbReference type="EMBL" id="BCV44446.1"/>
    </source>
</evidence>
<dbReference type="EMBL" id="AP024613">
    <property type="protein sequence ID" value="BCV44446.1"/>
    <property type="molecule type" value="Genomic_DNA"/>
</dbReference>
<reference evidence="2" key="1">
    <citation type="submission" date="2021-05" db="EMBL/GenBank/DDBJ databases">
        <title>Molecular characterization for Shewanella algae harboring chromosomal blaOXA-55-like strains isolated from clinical and environment sample.</title>
        <authorList>
            <person name="Ohama Y."/>
            <person name="Aoki K."/>
            <person name="Harada S."/>
            <person name="Moriya K."/>
            <person name="Ishii Y."/>
            <person name="Tateda K."/>
        </authorList>
    </citation>
    <scope>NUCLEOTIDE SEQUENCE</scope>
    <source>
        <strain evidence="2">TUM17379</strain>
    </source>
</reference>
<dbReference type="InterPro" id="IPR015421">
    <property type="entry name" value="PyrdxlP-dep_Trfase_major"/>
</dbReference>
<name>A0AAD1NMK7_9GAMM</name>
<dbReference type="InterPro" id="IPR000653">
    <property type="entry name" value="DegT/StrS_aminotransferase"/>
</dbReference>
<evidence type="ECO:0000313" key="3">
    <source>
        <dbReference type="Proteomes" id="UP000825078"/>
    </source>
</evidence>
<accession>A0AAD1NMK7</accession>
<evidence type="ECO:0000256" key="1">
    <source>
        <dbReference type="ARBA" id="ARBA00022898"/>
    </source>
</evidence>
<protein>
    <submittedName>
        <fullName evidence="2">Uncharacterized protein</fullName>
    </submittedName>
</protein>
<dbReference type="InterPro" id="IPR015424">
    <property type="entry name" value="PyrdxlP-dep_Trfase"/>
</dbReference>
<dbReference type="Proteomes" id="UP000825078">
    <property type="component" value="Chromosome"/>
</dbReference>
<keyword evidence="1" id="KW-0663">Pyridoxal phosphate</keyword>
<dbReference type="Gene3D" id="3.40.640.10">
    <property type="entry name" value="Type I PLP-dependent aspartate aminotransferase-like (Major domain)"/>
    <property type="match status" value="1"/>
</dbReference>
<dbReference type="AlphaFoldDB" id="A0AAD1NMK7"/>
<dbReference type="Pfam" id="PF01041">
    <property type="entry name" value="DegT_DnrJ_EryC1"/>
    <property type="match status" value="1"/>
</dbReference>
<gene>
    <name evidence="2" type="ORF">TUM17379_14640</name>
</gene>
<proteinExistence type="predicted"/>
<dbReference type="SUPFAM" id="SSF53383">
    <property type="entry name" value="PLP-dependent transferases"/>
    <property type="match status" value="1"/>
</dbReference>